<reference evidence="1 2" key="1">
    <citation type="submission" date="2020-08" db="EMBL/GenBank/DDBJ databases">
        <title>Genomic Encyclopedia of Type Strains, Phase IV (KMG-V): Genome sequencing to study the core and pangenomes of soil and plant-associated prokaryotes.</title>
        <authorList>
            <person name="Whitman W."/>
        </authorList>
    </citation>
    <scope>NUCLEOTIDE SEQUENCE [LARGE SCALE GENOMIC DNA]</scope>
    <source>
        <strain evidence="1 2">MP601</strain>
    </source>
</reference>
<comment type="caution">
    <text evidence="1">The sequence shown here is derived from an EMBL/GenBank/DDBJ whole genome shotgun (WGS) entry which is preliminary data.</text>
</comment>
<name>A0A841JSH3_9SPHI</name>
<keyword evidence="1" id="KW-0808">Transferase</keyword>
<proteinExistence type="predicted"/>
<gene>
    <name evidence="1" type="ORF">HDF22_005879</name>
</gene>
<accession>A0A841JSH3</accession>
<dbReference type="Pfam" id="PF08843">
    <property type="entry name" value="AbiEii"/>
    <property type="match status" value="1"/>
</dbReference>
<dbReference type="EMBL" id="JACHCA010000029">
    <property type="protein sequence ID" value="MBB6131728.1"/>
    <property type="molecule type" value="Genomic_DNA"/>
</dbReference>
<sequence length="326" mass="37332">MTLHNNPELFKDAITATAQQMKIAEIYVEKDYWVTLALKTVFQSDLAHDAVFKGGTALSKCYRIIERFSEDIDIVVIRRQDDTNGMLSKKIRDITQLVGTVIPEVQIEGVTTKFGMNRKTAHAYTKGVFAGEYGQVREHIIVEATWLGNFEPYTTAEVNSFIADMMERNGQKALIGEYELQGFTVRVLTKERTLCEKIMSLVRFSYSDEPYEDLAKKIRHIYDINMLLKDATVAAFFDSAEFDNLLNMVGKDDILTYKNNNGWLTNPPKEALIFANPEKTWAAIRQPYRTTFRELVTGELPEEKELINTLQRVSNRLNSVSWNINS</sequence>
<dbReference type="AlphaFoldDB" id="A0A841JSH3"/>
<organism evidence="1 2">
    <name type="scientific">Mucilaginibacter lappiensis</name>
    <dbReference type="NCBI Taxonomy" id="354630"/>
    <lineage>
        <taxon>Bacteria</taxon>
        <taxon>Pseudomonadati</taxon>
        <taxon>Bacteroidota</taxon>
        <taxon>Sphingobacteriia</taxon>
        <taxon>Sphingobacteriales</taxon>
        <taxon>Sphingobacteriaceae</taxon>
        <taxon>Mucilaginibacter</taxon>
    </lineage>
</organism>
<evidence type="ECO:0000313" key="1">
    <source>
        <dbReference type="EMBL" id="MBB6131728.1"/>
    </source>
</evidence>
<dbReference type="InterPro" id="IPR014942">
    <property type="entry name" value="AbiEii"/>
</dbReference>
<protein>
    <submittedName>
        <fullName evidence="1">Putative nucleotidyltransferase component of viral defense system</fullName>
    </submittedName>
</protein>
<dbReference type="Proteomes" id="UP000548326">
    <property type="component" value="Unassembled WGS sequence"/>
</dbReference>
<dbReference type="GO" id="GO:0016740">
    <property type="term" value="F:transferase activity"/>
    <property type="evidence" value="ECO:0007669"/>
    <property type="project" value="UniProtKB-KW"/>
</dbReference>
<dbReference type="Gene3D" id="3.10.450.620">
    <property type="entry name" value="JHP933, nucleotidyltransferase-like core domain"/>
    <property type="match status" value="1"/>
</dbReference>
<dbReference type="RefSeq" id="WP_183590137.1">
    <property type="nucleotide sequence ID" value="NZ_JACHCA010000029.1"/>
</dbReference>
<evidence type="ECO:0000313" key="2">
    <source>
        <dbReference type="Proteomes" id="UP000548326"/>
    </source>
</evidence>